<accession>A0ABQ2CUY6</accession>
<name>A0ABQ2CUY6_9GAMM</name>
<proteinExistence type="predicted"/>
<evidence type="ECO:0000313" key="1">
    <source>
        <dbReference type="EMBL" id="GGJ08541.1"/>
    </source>
</evidence>
<gene>
    <name evidence="1" type="ORF">GCM10009083_26880</name>
</gene>
<evidence type="ECO:0008006" key="3">
    <source>
        <dbReference type="Google" id="ProtNLM"/>
    </source>
</evidence>
<dbReference type="Proteomes" id="UP000633263">
    <property type="component" value="Unassembled WGS sequence"/>
</dbReference>
<dbReference type="EMBL" id="BMNN01000008">
    <property type="protein sequence ID" value="GGJ08541.1"/>
    <property type="molecule type" value="Genomic_DNA"/>
</dbReference>
<evidence type="ECO:0000313" key="2">
    <source>
        <dbReference type="Proteomes" id="UP000633263"/>
    </source>
</evidence>
<keyword evidence="2" id="KW-1185">Reference proteome</keyword>
<sequence>MLKSPIICEAMPMHNIIAGRFTLQDQADIALAELQKAGFPRDALAAFYLNPNGQHDLYPIGGDAESSAGARHSGSGAAKGGGVGAVVGAVAGAAATPVIGPAGIAIGAGLGAYTGSLVGAVSSTDKQSDVDEQTGEPSFAQPDVTERAAGVLVAVRVSEDTRQTAIDTLTRLGAEDVEEAEGELRDGHWYDFDPHAVVRRV</sequence>
<protein>
    <recommendedName>
        <fullName evidence="3">Glycine zipper domain-containing protein</fullName>
    </recommendedName>
</protein>
<reference evidence="2" key="1">
    <citation type="journal article" date="2019" name="Int. J. Syst. Evol. Microbiol.">
        <title>The Global Catalogue of Microorganisms (GCM) 10K type strain sequencing project: providing services to taxonomists for standard genome sequencing and annotation.</title>
        <authorList>
            <consortium name="The Broad Institute Genomics Platform"/>
            <consortium name="The Broad Institute Genome Sequencing Center for Infectious Disease"/>
            <person name="Wu L."/>
            <person name="Ma J."/>
        </authorList>
    </citation>
    <scope>NUCLEOTIDE SEQUENCE [LARGE SCALE GENOMIC DNA]</scope>
    <source>
        <strain evidence="2">JCM 11590</strain>
    </source>
</reference>
<organism evidence="1 2">
    <name type="scientific">Halopseudomonas pertucinogena</name>
    <dbReference type="NCBI Taxonomy" id="86175"/>
    <lineage>
        <taxon>Bacteria</taxon>
        <taxon>Pseudomonadati</taxon>
        <taxon>Pseudomonadota</taxon>
        <taxon>Gammaproteobacteria</taxon>
        <taxon>Pseudomonadales</taxon>
        <taxon>Pseudomonadaceae</taxon>
        <taxon>Halopseudomonas</taxon>
    </lineage>
</organism>
<comment type="caution">
    <text evidence="1">The sequence shown here is derived from an EMBL/GenBank/DDBJ whole genome shotgun (WGS) entry which is preliminary data.</text>
</comment>